<feature type="signal peptide" evidence="1">
    <location>
        <begin position="1"/>
        <end position="21"/>
    </location>
</feature>
<evidence type="ECO:0000313" key="2">
    <source>
        <dbReference type="EMBL" id="MFD0962701.1"/>
    </source>
</evidence>
<proteinExistence type="predicted"/>
<organism evidence="2 3">
    <name type="scientific">Pseudofulvibacter geojedonensis</name>
    <dbReference type="NCBI Taxonomy" id="1123758"/>
    <lineage>
        <taxon>Bacteria</taxon>
        <taxon>Pseudomonadati</taxon>
        <taxon>Bacteroidota</taxon>
        <taxon>Flavobacteriia</taxon>
        <taxon>Flavobacteriales</taxon>
        <taxon>Flavobacteriaceae</taxon>
        <taxon>Pseudofulvibacter</taxon>
    </lineage>
</organism>
<accession>A0ABW3HYQ1</accession>
<keyword evidence="1" id="KW-0732">Signal</keyword>
<protein>
    <recommendedName>
        <fullName evidence="4">Lipoprotein</fullName>
    </recommendedName>
</protein>
<evidence type="ECO:0000313" key="3">
    <source>
        <dbReference type="Proteomes" id="UP001596997"/>
    </source>
</evidence>
<sequence length="120" mass="14065">MNLRKAILTGVLFLLVANVFATGKNSNIDRKNVDRKACKYVQEQIDLIEKFHSLEEGYSLELVFASKFLGEISNLKSEWKYSCLADEPTSDIDVKTWKNWYNDNKHNLYWDAQLKTVRMR</sequence>
<evidence type="ECO:0000256" key="1">
    <source>
        <dbReference type="SAM" id="SignalP"/>
    </source>
</evidence>
<reference evidence="3" key="1">
    <citation type="journal article" date="2019" name="Int. J. Syst. Evol. Microbiol.">
        <title>The Global Catalogue of Microorganisms (GCM) 10K type strain sequencing project: providing services to taxonomists for standard genome sequencing and annotation.</title>
        <authorList>
            <consortium name="The Broad Institute Genomics Platform"/>
            <consortium name="The Broad Institute Genome Sequencing Center for Infectious Disease"/>
            <person name="Wu L."/>
            <person name="Ma J."/>
        </authorList>
    </citation>
    <scope>NUCLEOTIDE SEQUENCE [LARGE SCALE GENOMIC DNA]</scope>
    <source>
        <strain evidence="3">CCUG 62114</strain>
    </source>
</reference>
<evidence type="ECO:0008006" key="4">
    <source>
        <dbReference type="Google" id="ProtNLM"/>
    </source>
</evidence>
<dbReference type="Proteomes" id="UP001596997">
    <property type="component" value="Unassembled WGS sequence"/>
</dbReference>
<keyword evidence="3" id="KW-1185">Reference proteome</keyword>
<comment type="caution">
    <text evidence="2">The sequence shown here is derived from an EMBL/GenBank/DDBJ whole genome shotgun (WGS) entry which is preliminary data.</text>
</comment>
<feature type="chain" id="PRO_5045850909" description="Lipoprotein" evidence="1">
    <location>
        <begin position="22"/>
        <end position="120"/>
    </location>
</feature>
<dbReference type="EMBL" id="JBHTJM010000002">
    <property type="protein sequence ID" value="MFD0962701.1"/>
    <property type="molecule type" value="Genomic_DNA"/>
</dbReference>
<name>A0ABW3HYQ1_9FLAO</name>
<dbReference type="RefSeq" id="WP_377712637.1">
    <property type="nucleotide sequence ID" value="NZ_JBHTJM010000002.1"/>
</dbReference>
<gene>
    <name evidence="2" type="ORF">ACFQ1O_01635</name>
</gene>